<sequence length="97" mass="11297">MSPFSLLGRGLRGERRWEREENKREESSRREDGKGEDNISPLLSQFNNLISKVLPVITHITLGSKRLNTISSIHISYLHISSQSYRSQNRKTDQKMR</sequence>
<comment type="caution">
    <text evidence="2">The sequence shown here is derived from an EMBL/GenBank/DDBJ whole genome shotgun (WGS) entry which is preliminary data.</text>
</comment>
<gene>
    <name evidence="2" type="ORF">EYC80_004408</name>
</gene>
<accession>A0A5N6KMS6</accession>
<evidence type="ECO:0000256" key="1">
    <source>
        <dbReference type="SAM" id="MobiDB-lite"/>
    </source>
</evidence>
<protein>
    <submittedName>
        <fullName evidence="2">Uncharacterized protein</fullName>
    </submittedName>
</protein>
<evidence type="ECO:0000313" key="3">
    <source>
        <dbReference type="Proteomes" id="UP000326757"/>
    </source>
</evidence>
<dbReference type="AlphaFoldDB" id="A0A5N6KMS6"/>
<dbReference type="EMBL" id="VIGI01000001">
    <property type="protein sequence ID" value="KAB8305113.1"/>
    <property type="molecule type" value="Genomic_DNA"/>
</dbReference>
<feature type="compositionally biased region" description="Basic and acidic residues" evidence="1">
    <location>
        <begin position="11"/>
        <end position="37"/>
    </location>
</feature>
<dbReference type="Proteomes" id="UP000326757">
    <property type="component" value="Unassembled WGS sequence"/>
</dbReference>
<reference evidence="2 3" key="1">
    <citation type="submission" date="2019-06" db="EMBL/GenBank/DDBJ databases">
        <title>Genome Sequence of the Brown Rot Fungal Pathogen Monilinia laxa.</title>
        <authorList>
            <person name="De Miccolis Angelini R.M."/>
            <person name="Landi L."/>
            <person name="Abate D."/>
            <person name="Pollastro S."/>
            <person name="Romanazzi G."/>
            <person name="Faretra F."/>
        </authorList>
    </citation>
    <scope>NUCLEOTIDE SEQUENCE [LARGE SCALE GENOMIC DNA]</scope>
    <source>
        <strain evidence="2 3">Mlax316</strain>
    </source>
</reference>
<proteinExistence type="predicted"/>
<name>A0A5N6KMS6_MONLA</name>
<keyword evidence="3" id="KW-1185">Reference proteome</keyword>
<evidence type="ECO:0000313" key="2">
    <source>
        <dbReference type="EMBL" id="KAB8305113.1"/>
    </source>
</evidence>
<feature type="region of interest" description="Disordered" evidence="1">
    <location>
        <begin position="1"/>
        <end position="38"/>
    </location>
</feature>
<organism evidence="2 3">
    <name type="scientific">Monilinia laxa</name>
    <name type="common">Brown rot fungus</name>
    <name type="synonym">Sclerotinia laxa</name>
    <dbReference type="NCBI Taxonomy" id="61186"/>
    <lineage>
        <taxon>Eukaryota</taxon>
        <taxon>Fungi</taxon>
        <taxon>Dikarya</taxon>
        <taxon>Ascomycota</taxon>
        <taxon>Pezizomycotina</taxon>
        <taxon>Leotiomycetes</taxon>
        <taxon>Helotiales</taxon>
        <taxon>Sclerotiniaceae</taxon>
        <taxon>Monilinia</taxon>
    </lineage>
</organism>